<protein>
    <submittedName>
        <fullName evidence="6">ABC transporter substrate-binding protein</fullName>
    </submittedName>
</protein>
<keyword evidence="7" id="KW-1185">Reference proteome</keyword>
<dbReference type="PANTHER" id="PTHR43649:SF12">
    <property type="entry name" value="DIACETYLCHITOBIOSE BINDING PROTEIN DASA"/>
    <property type="match status" value="1"/>
</dbReference>
<name>A0ABV5W0P5_9BACL</name>
<dbReference type="Proteomes" id="UP001589619">
    <property type="component" value="Unassembled WGS sequence"/>
</dbReference>
<reference evidence="6 7" key="1">
    <citation type="submission" date="2024-09" db="EMBL/GenBank/DDBJ databases">
        <authorList>
            <person name="Sun Q."/>
            <person name="Mori K."/>
        </authorList>
    </citation>
    <scope>NUCLEOTIDE SEQUENCE [LARGE SCALE GENOMIC DNA]</scope>
    <source>
        <strain evidence="6 7">JCM 12520</strain>
    </source>
</reference>
<keyword evidence="3 5" id="KW-0732">Signal</keyword>
<evidence type="ECO:0000256" key="2">
    <source>
        <dbReference type="ARBA" id="ARBA00022448"/>
    </source>
</evidence>
<evidence type="ECO:0000313" key="6">
    <source>
        <dbReference type="EMBL" id="MFB9753816.1"/>
    </source>
</evidence>
<dbReference type="InterPro" id="IPR006059">
    <property type="entry name" value="SBP"/>
</dbReference>
<dbReference type="PROSITE" id="PS51257">
    <property type="entry name" value="PROKAR_LIPOPROTEIN"/>
    <property type="match status" value="1"/>
</dbReference>
<organism evidence="6 7">
    <name type="scientific">Paenibacillus hodogayensis</name>
    <dbReference type="NCBI Taxonomy" id="279208"/>
    <lineage>
        <taxon>Bacteria</taxon>
        <taxon>Bacillati</taxon>
        <taxon>Bacillota</taxon>
        <taxon>Bacilli</taxon>
        <taxon>Bacillales</taxon>
        <taxon>Paenibacillaceae</taxon>
        <taxon>Paenibacillus</taxon>
    </lineage>
</organism>
<dbReference type="SUPFAM" id="SSF53850">
    <property type="entry name" value="Periplasmic binding protein-like II"/>
    <property type="match status" value="1"/>
</dbReference>
<dbReference type="InterPro" id="IPR050490">
    <property type="entry name" value="Bact_solute-bd_prot1"/>
</dbReference>
<accession>A0ABV5W0P5</accession>
<proteinExistence type="inferred from homology"/>
<feature type="chain" id="PRO_5047498881" evidence="5">
    <location>
        <begin position="17"/>
        <end position="441"/>
    </location>
</feature>
<dbReference type="PROSITE" id="PS01037">
    <property type="entry name" value="SBP_BACTERIAL_1"/>
    <property type="match status" value="1"/>
</dbReference>
<sequence length="441" mass="48862">MWKKALALTLLVPVVAACGSQSGGNKETGGNAGEGGAGQTPKNVAKEPVELSFSLYSATAEEFEKFYVQPLKKKFPHITVKGIRPEKGSNIEDLLAAGTPPDVFVGTKGALPNQLNALSLTEDISPLIKSNNYDTSRLDPITLDLMQKATGGKIVGLPLNLNVNALYYNKDLFNKFGVAYPKDGMTWDDIYEIAKKLTRSEGGVQYRGFSDRWGDTFFAANPFELPYLDPKEEKSTFLNEDWKKVANNWLRFYTLPGLKFDLKTAFKEEDRKIFQTGVSGMTIMPLNVDKLEFAWDIVSVPSYKEKPGVGLQANARYNYIMKGSKKQQAAFEVAAYMTSEEYQLQMAKDGLFPVLTDEKVKKAYMENDPVYKGKNIQAFYSVKFAPEPQGRAPGLVNGVNAQDKYLLPEMMKVLAENKDLNSALRDAQEGTVKGLAEAKAK</sequence>
<dbReference type="Pfam" id="PF01547">
    <property type="entry name" value="SBP_bac_1"/>
    <property type="match status" value="1"/>
</dbReference>
<feature type="compositionally biased region" description="Gly residues" evidence="4">
    <location>
        <begin position="26"/>
        <end position="38"/>
    </location>
</feature>
<comment type="caution">
    <text evidence="6">The sequence shown here is derived from an EMBL/GenBank/DDBJ whole genome shotgun (WGS) entry which is preliminary data.</text>
</comment>
<dbReference type="RefSeq" id="WP_344915041.1">
    <property type="nucleotide sequence ID" value="NZ_BAAAYO010000014.1"/>
</dbReference>
<feature type="signal peptide" evidence="5">
    <location>
        <begin position="1"/>
        <end position="16"/>
    </location>
</feature>
<evidence type="ECO:0000256" key="3">
    <source>
        <dbReference type="ARBA" id="ARBA00022729"/>
    </source>
</evidence>
<evidence type="ECO:0000256" key="4">
    <source>
        <dbReference type="SAM" id="MobiDB-lite"/>
    </source>
</evidence>
<evidence type="ECO:0000256" key="1">
    <source>
        <dbReference type="ARBA" id="ARBA00008520"/>
    </source>
</evidence>
<dbReference type="EMBL" id="JBHMAG010000013">
    <property type="protein sequence ID" value="MFB9753816.1"/>
    <property type="molecule type" value="Genomic_DNA"/>
</dbReference>
<dbReference type="PANTHER" id="PTHR43649">
    <property type="entry name" value="ARABINOSE-BINDING PROTEIN-RELATED"/>
    <property type="match status" value="1"/>
</dbReference>
<dbReference type="Gene3D" id="3.40.190.10">
    <property type="entry name" value="Periplasmic binding protein-like II"/>
    <property type="match status" value="1"/>
</dbReference>
<keyword evidence="2" id="KW-0813">Transport</keyword>
<gene>
    <name evidence="6" type="ORF">ACFFNY_19785</name>
</gene>
<comment type="similarity">
    <text evidence="1">Belongs to the bacterial solute-binding protein 1 family.</text>
</comment>
<evidence type="ECO:0000313" key="7">
    <source>
        <dbReference type="Proteomes" id="UP001589619"/>
    </source>
</evidence>
<evidence type="ECO:0000256" key="5">
    <source>
        <dbReference type="SAM" id="SignalP"/>
    </source>
</evidence>
<dbReference type="InterPro" id="IPR006061">
    <property type="entry name" value="SBP_1_CS"/>
</dbReference>
<feature type="region of interest" description="Disordered" evidence="4">
    <location>
        <begin position="22"/>
        <end position="43"/>
    </location>
</feature>